<evidence type="ECO:0000256" key="2">
    <source>
        <dbReference type="ARBA" id="ARBA00012438"/>
    </source>
</evidence>
<dbReference type="EC" id="2.7.13.3" evidence="2"/>
<name>A0A1I0QB18_9BACT</name>
<keyword evidence="9" id="KW-1185">Reference proteome</keyword>
<dbReference type="Pfam" id="PF00512">
    <property type="entry name" value="HisKA"/>
    <property type="match status" value="1"/>
</dbReference>
<dbReference type="PRINTS" id="PR00344">
    <property type="entry name" value="BCTRLSENSOR"/>
</dbReference>
<organism evidence="8 9">
    <name type="scientific">Prevotella aff. ruminicola Tc2-24</name>
    <dbReference type="NCBI Taxonomy" id="81582"/>
    <lineage>
        <taxon>Bacteria</taxon>
        <taxon>Pseudomonadati</taxon>
        <taxon>Bacteroidota</taxon>
        <taxon>Bacteroidia</taxon>
        <taxon>Bacteroidales</taxon>
        <taxon>Prevotellaceae</taxon>
        <taxon>Prevotella</taxon>
    </lineage>
</organism>
<dbReference type="InterPro" id="IPR036097">
    <property type="entry name" value="HisK_dim/P_sf"/>
</dbReference>
<dbReference type="InterPro" id="IPR050736">
    <property type="entry name" value="Sensor_HK_Regulatory"/>
</dbReference>
<dbReference type="InterPro" id="IPR003661">
    <property type="entry name" value="HisK_dim/P_dom"/>
</dbReference>
<dbReference type="PANTHER" id="PTHR43711:SF26">
    <property type="entry name" value="SENSOR HISTIDINE KINASE RCSC"/>
    <property type="match status" value="1"/>
</dbReference>
<dbReference type="SUPFAM" id="SSF47384">
    <property type="entry name" value="Homodimeric domain of signal transducing histidine kinase"/>
    <property type="match status" value="1"/>
</dbReference>
<dbReference type="CDD" id="cd00082">
    <property type="entry name" value="HisKA"/>
    <property type="match status" value="1"/>
</dbReference>
<comment type="catalytic activity">
    <reaction evidence="1">
        <text>ATP + protein L-histidine = ADP + protein N-phospho-L-histidine.</text>
        <dbReference type="EC" id="2.7.13.3"/>
    </reaction>
</comment>
<dbReference type="AlphaFoldDB" id="A0A1I0QB18"/>
<evidence type="ECO:0000313" key="8">
    <source>
        <dbReference type="EMBL" id="SEW24226.1"/>
    </source>
</evidence>
<evidence type="ECO:0000256" key="5">
    <source>
        <dbReference type="ARBA" id="ARBA00022777"/>
    </source>
</evidence>
<dbReference type="Gene3D" id="1.10.287.130">
    <property type="match status" value="1"/>
</dbReference>
<gene>
    <name evidence="8" type="ORF">SAMN04487850_2313</name>
</gene>
<protein>
    <recommendedName>
        <fullName evidence="2">histidine kinase</fullName>
        <ecNumber evidence="2">2.7.13.3</ecNumber>
    </recommendedName>
</protein>
<evidence type="ECO:0000313" key="9">
    <source>
        <dbReference type="Proteomes" id="UP000199373"/>
    </source>
</evidence>
<sequence length="313" mass="35940">MTSNEEFNRLQNDYPQDCELLCRSIREGKSGKEQWIREDGTVLESFVVPFTNDQGETDGYIFRLSNITERRPRYGNEDQSRLEEIFLNNVNHEIRTPLNAIIGFNDLLNGVAGEHMEEEEKRIMKDHIHRNAERLINVVNDLVDLSKMEKGSLIIHKTVVSLMEICYKARESVKNEVQPGVKLLHQYPVVLKDTRIYTDGRRMVQLLRNILSNACKHTRMGAITLRVRTVESDDSQGQPRLQIRVSDTGEGIPVENRSQLFLPFRKFDGVTEGLGMGLAISRQIAKMLGGRLYLDEDYEGGSSFVYEMPFEEA</sequence>
<dbReference type="PANTHER" id="PTHR43711">
    <property type="entry name" value="TWO-COMPONENT HISTIDINE KINASE"/>
    <property type="match status" value="1"/>
</dbReference>
<evidence type="ECO:0000256" key="6">
    <source>
        <dbReference type="ARBA" id="ARBA00023012"/>
    </source>
</evidence>
<dbReference type="InterPro" id="IPR036890">
    <property type="entry name" value="HATPase_C_sf"/>
</dbReference>
<dbReference type="SMART" id="SM00388">
    <property type="entry name" value="HisKA"/>
    <property type="match status" value="1"/>
</dbReference>
<reference evidence="8 9" key="1">
    <citation type="submission" date="2016-10" db="EMBL/GenBank/DDBJ databases">
        <authorList>
            <person name="de Groot N.N."/>
        </authorList>
    </citation>
    <scope>NUCLEOTIDE SEQUENCE [LARGE SCALE GENOMIC DNA]</scope>
    <source>
        <strain evidence="8 9">TC2-24</strain>
    </source>
</reference>
<keyword evidence="3" id="KW-0597">Phosphoprotein</keyword>
<dbReference type="Proteomes" id="UP000199373">
    <property type="component" value="Unassembled WGS sequence"/>
</dbReference>
<dbReference type="InterPro" id="IPR004358">
    <property type="entry name" value="Sig_transdc_His_kin-like_C"/>
</dbReference>
<evidence type="ECO:0000256" key="1">
    <source>
        <dbReference type="ARBA" id="ARBA00000085"/>
    </source>
</evidence>
<dbReference type="InterPro" id="IPR005467">
    <property type="entry name" value="His_kinase_dom"/>
</dbReference>
<evidence type="ECO:0000256" key="4">
    <source>
        <dbReference type="ARBA" id="ARBA00022679"/>
    </source>
</evidence>
<dbReference type="Gene3D" id="3.30.565.10">
    <property type="entry name" value="Histidine kinase-like ATPase, C-terminal domain"/>
    <property type="match status" value="1"/>
</dbReference>
<dbReference type="Pfam" id="PF02518">
    <property type="entry name" value="HATPase_c"/>
    <property type="match status" value="1"/>
</dbReference>
<feature type="domain" description="Histidine kinase" evidence="7">
    <location>
        <begin position="89"/>
        <end position="312"/>
    </location>
</feature>
<dbReference type="EMBL" id="FOIQ01000006">
    <property type="protein sequence ID" value="SEW24226.1"/>
    <property type="molecule type" value="Genomic_DNA"/>
</dbReference>
<evidence type="ECO:0000256" key="3">
    <source>
        <dbReference type="ARBA" id="ARBA00022553"/>
    </source>
</evidence>
<proteinExistence type="predicted"/>
<keyword evidence="6" id="KW-0902">Two-component regulatory system</keyword>
<dbReference type="InterPro" id="IPR003594">
    <property type="entry name" value="HATPase_dom"/>
</dbReference>
<dbReference type="PROSITE" id="PS50109">
    <property type="entry name" value="HIS_KIN"/>
    <property type="match status" value="1"/>
</dbReference>
<keyword evidence="4" id="KW-0808">Transferase</keyword>
<dbReference type="SUPFAM" id="SSF55874">
    <property type="entry name" value="ATPase domain of HSP90 chaperone/DNA topoisomerase II/histidine kinase"/>
    <property type="match status" value="1"/>
</dbReference>
<evidence type="ECO:0000259" key="7">
    <source>
        <dbReference type="PROSITE" id="PS50109"/>
    </source>
</evidence>
<accession>A0A1I0QB18</accession>
<keyword evidence="5 8" id="KW-0418">Kinase</keyword>
<dbReference type="SMART" id="SM00387">
    <property type="entry name" value="HATPase_c"/>
    <property type="match status" value="1"/>
</dbReference>
<dbReference type="GO" id="GO:0000155">
    <property type="term" value="F:phosphorelay sensor kinase activity"/>
    <property type="evidence" value="ECO:0007669"/>
    <property type="project" value="InterPro"/>
</dbReference>